<evidence type="ECO:0000313" key="3">
    <source>
        <dbReference type="WBParaSite" id="HPBE_0002594501-mRNA-1"/>
    </source>
</evidence>
<evidence type="ECO:0000313" key="2">
    <source>
        <dbReference type="Proteomes" id="UP000050761"/>
    </source>
</evidence>
<accession>A0A183GTC5</accession>
<dbReference type="InterPro" id="IPR008042">
    <property type="entry name" value="Retrotrans_Pao"/>
</dbReference>
<accession>A0A3P8IA26</accession>
<evidence type="ECO:0000313" key="1">
    <source>
        <dbReference type="EMBL" id="VDP54843.1"/>
    </source>
</evidence>
<keyword evidence="2" id="KW-1185">Reference proteome</keyword>
<dbReference type="Pfam" id="PF05380">
    <property type="entry name" value="Peptidase_A17"/>
    <property type="match status" value="1"/>
</dbReference>
<dbReference type="GO" id="GO:0003676">
    <property type="term" value="F:nucleic acid binding"/>
    <property type="evidence" value="ECO:0007669"/>
    <property type="project" value="InterPro"/>
</dbReference>
<sequence length="246" mass="27942">MEGQVSWDTQLPEDLSSQWRIIAQNADGFTQTIPKCFSTRDGKAKLAVFTDASETAMATCSYLFDDSRSSLIMAKCRLPSIRSKPTIPKMEMNALTMAVRLTWAVFRASQIQPDSQIPQQISIFSDPKNAHSWLSSSPTTSNAGVFVRNRLKETRKIVSCLEENGASVRFGYVNTHDNPADAGKRGLTQDQLQNHKLWWEGREFLHQQENNWSITFYPYNPQETRDVVVKEATINTMSSRKDKENQ</sequence>
<dbReference type="PANTHER" id="PTHR47331">
    <property type="entry name" value="PHD-TYPE DOMAIN-CONTAINING PROTEIN"/>
    <property type="match status" value="1"/>
</dbReference>
<dbReference type="EMBL" id="UZAH01038893">
    <property type="protein sequence ID" value="VDP54843.1"/>
    <property type="molecule type" value="Genomic_DNA"/>
</dbReference>
<protein>
    <submittedName>
        <fullName evidence="3">RNase H domain-containing protein</fullName>
    </submittedName>
</protein>
<dbReference type="InterPro" id="IPR036397">
    <property type="entry name" value="RNaseH_sf"/>
</dbReference>
<dbReference type="WBParaSite" id="HPBE_0002594501-mRNA-1">
    <property type="protein sequence ID" value="HPBE_0002594501-mRNA-1"/>
    <property type="gene ID" value="HPBE_0002594501"/>
</dbReference>
<reference evidence="3" key="2">
    <citation type="submission" date="2019-09" db="UniProtKB">
        <authorList>
            <consortium name="WormBaseParasite"/>
        </authorList>
    </citation>
    <scope>IDENTIFICATION</scope>
</reference>
<dbReference type="AlphaFoldDB" id="A0A183GTC5"/>
<name>A0A183GTC5_HELPZ</name>
<dbReference type="PANTHER" id="PTHR47331:SF8">
    <property type="match status" value="1"/>
</dbReference>
<dbReference type="Gene3D" id="3.30.420.10">
    <property type="entry name" value="Ribonuclease H-like superfamily/Ribonuclease H"/>
    <property type="match status" value="1"/>
</dbReference>
<dbReference type="Proteomes" id="UP000050761">
    <property type="component" value="Unassembled WGS sequence"/>
</dbReference>
<organism evidence="2 3">
    <name type="scientific">Heligmosomoides polygyrus</name>
    <name type="common">Parasitic roundworm</name>
    <dbReference type="NCBI Taxonomy" id="6339"/>
    <lineage>
        <taxon>Eukaryota</taxon>
        <taxon>Metazoa</taxon>
        <taxon>Ecdysozoa</taxon>
        <taxon>Nematoda</taxon>
        <taxon>Chromadorea</taxon>
        <taxon>Rhabditida</taxon>
        <taxon>Rhabditina</taxon>
        <taxon>Rhabditomorpha</taxon>
        <taxon>Strongyloidea</taxon>
        <taxon>Heligmosomidae</taxon>
        <taxon>Heligmosomoides</taxon>
    </lineage>
</organism>
<dbReference type="OrthoDB" id="5877161at2759"/>
<proteinExistence type="predicted"/>
<reference evidence="1 2" key="1">
    <citation type="submission" date="2018-11" db="EMBL/GenBank/DDBJ databases">
        <authorList>
            <consortium name="Pathogen Informatics"/>
        </authorList>
    </citation>
    <scope>NUCLEOTIDE SEQUENCE [LARGE SCALE GENOMIC DNA]</scope>
</reference>
<gene>
    <name evidence="1" type="ORF">HPBE_LOCUS25944</name>
</gene>